<dbReference type="SUPFAM" id="SSF53383">
    <property type="entry name" value="PLP-dependent transferases"/>
    <property type="match status" value="1"/>
</dbReference>
<keyword evidence="6" id="KW-0032">Aminotransferase</keyword>
<dbReference type="FunFam" id="1.50.10.20:FF:000006">
    <property type="entry name" value="Mannan endo-1,6-alpha-mannosidase"/>
    <property type="match status" value="1"/>
</dbReference>
<evidence type="ECO:0000256" key="10">
    <source>
        <dbReference type="ARBA" id="ARBA00022898"/>
    </source>
</evidence>
<organism evidence="16 17">
    <name type="scientific">Xylaria grammica</name>
    <dbReference type="NCBI Taxonomy" id="363999"/>
    <lineage>
        <taxon>Eukaryota</taxon>
        <taxon>Fungi</taxon>
        <taxon>Dikarya</taxon>
        <taxon>Ascomycota</taxon>
        <taxon>Pezizomycotina</taxon>
        <taxon>Sordariomycetes</taxon>
        <taxon>Xylariomycetidae</taxon>
        <taxon>Xylariales</taxon>
        <taxon>Xylariaceae</taxon>
        <taxon>Xylaria</taxon>
    </lineage>
</organism>
<dbReference type="STRING" id="363999.A0A439DJV0"/>
<dbReference type="InterPro" id="IPR008928">
    <property type="entry name" value="6-hairpin_glycosidase_sf"/>
</dbReference>
<dbReference type="GO" id="GO:0008496">
    <property type="term" value="F:mannan endo-1,6-alpha-mannosidase activity"/>
    <property type="evidence" value="ECO:0007669"/>
    <property type="project" value="UniProtKB-EC"/>
</dbReference>
<comment type="caution">
    <text evidence="16">The sequence shown here is derived from an EMBL/GenBank/DDBJ whole genome shotgun (WGS) entry which is preliminary data.</text>
</comment>
<dbReference type="Gene3D" id="3.40.640.10">
    <property type="entry name" value="Type I PLP-dependent aspartate aminotransferase-like (Major domain)"/>
    <property type="match status" value="1"/>
</dbReference>
<dbReference type="Gene3D" id="1.50.10.20">
    <property type="match status" value="1"/>
</dbReference>
<dbReference type="GO" id="GO:0030170">
    <property type="term" value="F:pyridoxal phosphate binding"/>
    <property type="evidence" value="ECO:0007669"/>
    <property type="project" value="InterPro"/>
</dbReference>
<evidence type="ECO:0000256" key="3">
    <source>
        <dbReference type="ARBA" id="ARBA00004308"/>
    </source>
</evidence>
<keyword evidence="8" id="KW-0732">Signal</keyword>
<comment type="cofactor">
    <cofactor evidence="2">
        <name>pyridoxal 5'-phosphate</name>
        <dbReference type="ChEBI" id="CHEBI:597326"/>
    </cofactor>
</comment>
<keyword evidence="11" id="KW-0472">Membrane</keyword>
<evidence type="ECO:0000313" key="16">
    <source>
        <dbReference type="EMBL" id="RWA14651.1"/>
    </source>
</evidence>
<evidence type="ECO:0000256" key="1">
    <source>
        <dbReference type="ARBA" id="ARBA00001452"/>
    </source>
</evidence>
<dbReference type="GO" id="GO:0004400">
    <property type="term" value="F:histidinol-phosphate transaminase activity"/>
    <property type="evidence" value="ECO:0007669"/>
    <property type="project" value="InterPro"/>
</dbReference>
<dbReference type="InterPro" id="IPR015422">
    <property type="entry name" value="PyrdxlP-dep_Trfase_small"/>
</dbReference>
<name>A0A439DJV0_9PEZI</name>
<dbReference type="InterPro" id="IPR004839">
    <property type="entry name" value="Aminotransferase_I/II_large"/>
</dbReference>
<evidence type="ECO:0000256" key="13">
    <source>
        <dbReference type="ARBA" id="ARBA00023295"/>
    </source>
</evidence>
<evidence type="ECO:0000256" key="4">
    <source>
        <dbReference type="ARBA" id="ARBA00009699"/>
    </source>
</evidence>
<evidence type="ECO:0000256" key="12">
    <source>
        <dbReference type="ARBA" id="ARBA00023180"/>
    </source>
</evidence>
<dbReference type="PANTHER" id="PTHR12145">
    <property type="entry name" value="MANNAN ENDO-1,6-ALPHA-MANNOSIDASE DCW1"/>
    <property type="match status" value="1"/>
</dbReference>
<gene>
    <name evidence="16" type="ORF">EKO27_g471</name>
</gene>
<evidence type="ECO:0000259" key="15">
    <source>
        <dbReference type="Pfam" id="PF00155"/>
    </source>
</evidence>
<evidence type="ECO:0000256" key="2">
    <source>
        <dbReference type="ARBA" id="ARBA00001933"/>
    </source>
</evidence>
<evidence type="ECO:0000256" key="8">
    <source>
        <dbReference type="ARBA" id="ARBA00022729"/>
    </source>
</evidence>
<comment type="catalytic activity">
    <reaction evidence="1">
        <text>Random hydrolysis of (1-&gt;6)-alpha-D-mannosidic linkages in unbranched (1-&gt;6)-mannans.</text>
        <dbReference type="EC" id="3.2.1.101"/>
    </reaction>
</comment>
<dbReference type="Gene3D" id="3.90.1150.10">
    <property type="entry name" value="Aspartate Aminotransferase, domain 1"/>
    <property type="match status" value="1"/>
</dbReference>
<sequence length="838" mass="91444">MSKDLVRAVALSATFIAPKDLDVNNPESIKSVASTIAYGTMSYYTGNITNTPETIAVFPPPHYWWQAGACWGAMLDYSHYTGDASYDDVITQALLSQVGPAFDLMDPLYAGSEGNDDQAFWAFSILEAAERNFPQPDDSIPPWLTIAENVWNTMVARWDETSCSGGLHWQIYPSNPNGIDYKNAVSNGGLFQISARLARATRNETYFQWAEKIWDWSEKIGFIDEHYNVLDGASSTKDCRDINPLSFSYSQGIYMYGAAVLFNYTNGAGAWADRTNGLLQASRSYFSPFPNATNIMYEHAFSRFMAATVQMTPSTLNDVKELLSVSAIAAGKACSGGDNGTVCGEKWYVEGYDGSWGLGQQMTALETVQALLAFDAPPPLKFGEIKDVKSKTTLDQMATPTTASQKAVTATSILPSATDEPDSVAHAIAAGHVPIIVTDYKDDGTNILLDANENAYGPSLTAAAASSASSATTSLGPEIDFVGLHRYPDPHQRELKQLLCNLRNTHHHTDKKITPDHLFVGVGSDEAIDSLMRCFCVPGRDRILVCPPTYGMYSVSAQVNDIGLVKIPLLPAPTFALDITKIKQALSNEPNIKLLYLCSPGNPTGAPLAKEDIRQLLEHPTWNGVVIVDEAYIDFSPEGSSLAEWVAEWPNLAVMQTSSKGFGMAGIRLGSVFTSTPIARLLNNMKAPYNIPSPTSALAIYAFSPDGLAVMKANREKIVAQRERLIRELPKIKGVGRLRGGVESNFLLYELLNKEGQPDNSTALAVYEKLAENRGVVVRFRGKEHGCLGCLRITIGTEMEITRFLESLVKTLTEVNGHDIEVPNDEEKKEVEANAVIS</sequence>
<comment type="similarity">
    <text evidence="4">Belongs to the glycosyl hydrolase 76 family.</text>
</comment>
<dbReference type="EC" id="3.2.1.101" evidence="5"/>
<dbReference type="PANTHER" id="PTHR12145:SF38">
    <property type="entry name" value="MANNAN ENDO-1,6-ALPHA-MANNOSIDASE"/>
    <property type="match status" value="1"/>
</dbReference>
<keyword evidence="13" id="KW-0326">Glycosidase</keyword>
<dbReference type="InterPro" id="IPR014480">
    <property type="entry name" value="Mannan-1_6-alpha_mannosidase"/>
</dbReference>
<evidence type="ECO:0000256" key="14">
    <source>
        <dbReference type="ARBA" id="ARBA00030262"/>
    </source>
</evidence>
<dbReference type="AlphaFoldDB" id="A0A439DJV0"/>
<evidence type="ECO:0000256" key="6">
    <source>
        <dbReference type="ARBA" id="ARBA00022576"/>
    </source>
</evidence>
<dbReference type="SUPFAM" id="SSF48208">
    <property type="entry name" value="Six-hairpin glycosidases"/>
    <property type="match status" value="1"/>
</dbReference>
<feature type="domain" description="Aminotransferase class I/classII large" evidence="15">
    <location>
        <begin position="447"/>
        <end position="808"/>
    </location>
</feature>
<keyword evidence="12" id="KW-0325">Glycoprotein</keyword>
<keyword evidence="9" id="KW-0378">Hydrolase</keyword>
<dbReference type="EMBL" id="RYZI01000005">
    <property type="protein sequence ID" value="RWA14651.1"/>
    <property type="molecule type" value="Genomic_DNA"/>
</dbReference>
<keyword evidence="7" id="KW-0808">Transferase</keyword>
<dbReference type="Pfam" id="PF03663">
    <property type="entry name" value="Glyco_hydro_76"/>
    <property type="match status" value="1"/>
</dbReference>
<evidence type="ECO:0000256" key="9">
    <source>
        <dbReference type="ARBA" id="ARBA00022801"/>
    </source>
</evidence>
<protein>
    <recommendedName>
        <fullName evidence="5">mannan endo-1,6-alpha-mannosidase</fullName>
        <ecNumber evidence="5">3.2.1.101</ecNumber>
    </recommendedName>
    <alternativeName>
        <fullName evidence="14">Imidazole acetol-phosphate transaminase</fullName>
    </alternativeName>
</protein>
<dbReference type="InterPro" id="IPR005198">
    <property type="entry name" value="Glyco_hydro_76"/>
</dbReference>
<dbReference type="InterPro" id="IPR015421">
    <property type="entry name" value="PyrdxlP-dep_Trfase_major"/>
</dbReference>
<dbReference type="NCBIfam" id="TIGR01141">
    <property type="entry name" value="hisC"/>
    <property type="match status" value="1"/>
</dbReference>
<accession>A0A439DJV0</accession>
<dbReference type="Proteomes" id="UP000286045">
    <property type="component" value="Unassembled WGS sequence"/>
</dbReference>
<dbReference type="GO" id="GO:0000105">
    <property type="term" value="P:L-histidine biosynthetic process"/>
    <property type="evidence" value="ECO:0007669"/>
    <property type="project" value="InterPro"/>
</dbReference>
<proteinExistence type="inferred from homology"/>
<keyword evidence="10" id="KW-0663">Pyridoxal phosphate</keyword>
<evidence type="ECO:0000256" key="11">
    <source>
        <dbReference type="ARBA" id="ARBA00023136"/>
    </source>
</evidence>
<evidence type="ECO:0000256" key="5">
    <source>
        <dbReference type="ARBA" id="ARBA00012350"/>
    </source>
</evidence>
<keyword evidence="17" id="KW-1185">Reference proteome</keyword>
<dbReference type="Pfam" id="PF00155">
    <property type="entry name" value="Aminotran_1_2"/>
    <property type="match status" value="1"/>
</dbReference>
<comment type="subcellular location">
    <subcellularLocation>
        <location evidence="3">Endomembrane system</location>
    </subcellularLocation>
</comment>
<reference evidence="16 17" key="1">
    <citation type="submission" date="2018-12" db="EMBL/GenBank/DDBJ databases">
        <title>Draft genome sequence of Xylaria grammica IHI A82.</title>
        <authorList>
            <person name="Buettner E."/>
            <person name="Kellner H."/>
        </authorList>
    </citation>
    <scope>NUCLEOTIDE SEQUENCE [LARGE SCALE GENOMIC DNA]</scope>
    <source>
        <strain evidence="16 17">IHI A82</strain>
    </source>
</reference>
<dbReference type="CDD" id="cd00609">
    <property type="entry name" value="AAT_like"/>
    <property type="match status" value="1"/>
</dbReference>
<evidence type="ECO:0000313" key="17">
    <source>
        <dbReference type="Proteomes" id="UP000286045"/>
    </source>
</evidence>
<dbReference type="GO" id="GO:0016052">
    <property type="term" value="P:carbohydrate catabolic process"/>
    <property type="evidence" value="ECO:0007669"/>
    <property type="project" value="InterPro"/>
</dbReference>
<dbReference type="InterPro" id="IPR005861">
    <property type="entry name" value="HisP_aminotrans"/>
</dbReference>
<dbReference type="GO" id="GO:0009272">
    <property type="term" value="P:fungal-type cell wall biogenesis"/>
    <property type="evidence" value="ECO:0007669"/>
    <property type="project" value="TreeGrafter"/>
</dbReference>
<dbReference type="InterPro" id="IPR015424">
    <property type="entry name" value="PyrdxlP-dep_Trfase"/>
</dbReference>
<dbReference type="GO" id="GO:0012505">
    <property type="term" value="C:endomembrane system"/>
    <property type="evidence" value="ECO:0007669"/>
    <property type="project" value="UniProtKB-SubCell"/>
</dbReference>
<evidence type="ECO:0000256" key="7">
    <source>
        <dbReference type="ARBA" id="ARBA00022679"/>
    </source>
</evidence>